<dbReference type="EMBL" id="SMOG01000004">
    <property type="protein sequence ID" value="TDF73686.1"/>
    <property type="molecule type" value="Genomic_DNA"/>
</dbReference>
<proteinExistence type="predicted"/>
<keyword evidence="2" id="KW-1185">Reference proteome</keyword>
<keyword evidence="1" id="KW-0808">Transferase</keyword>
<accession>A0AC61QK40</accession>
<evidence type="ECO:0000313" key="2">
    <source>
        <dbReference type="Proteomes" id="UP000294588"/>
    </source>
</evidence>
<evidence type="ECO:0000313" key="1">
    <source>
        <dbReference type="EMBL" id="TDF73686.1"/>
    </source>
</evidence>
<keyword evidence="1" id="KW-0012">Acyltransferase</keyword>
<organism evidence="1 2">
    <name type="scientific">Candidatus Syntrophosphaera thermopropionivorans</name>
    <dbReference type="NCBI Taxonomy" id="2593015"/>
    <lineage>
        <taxon>Bacteria</taxon>
        <taxon>Pseudomonadati</taxon>
        <taxon>Candidatus Cloacimonadota</taxon>
        <taxon>Candidatus Cloacimonadia</taxon>
        <taxon>Candidatus Cloacimonadales</taxon>
        <taxon>Candidatus Cloacimonadaceae</taxon>
        <taxon>Candidatus Syntrophosphaera</taxon>
    </lineage>
</organism>
<sequence length="257" mass="28272">MTRIHPTAIIEKGATIGEDCEIGPYCHIGPEVILGDRNVLISSVVIMGKSEIGNENRIFSYAVIGTDPQDLKYRGEPTGLKIGDRNIIREFVTINRSNQEGEFTIVGNDNLLMEYVHIAHNCHIGSHCVVANTVQMAGHIIVQDYATIGGLTAIHQFVHIGTYAFVGGASAVKKDIAPYTRGQGNPYKTVGLNTVGLTRRGFSNEAQNAIMKVYKLFYSEGLNTSQALAEVETWSDLTPEQKVFVEFIRKCERGLSR</sequence>
<reference evidence="1" key="1">
    <citation type="submission" date="2019-03" db="EMBL/GenBank/DDBJ databases">
        <title>Candidatus Syntrophosphaera thermopropionivorans: a novel player in syntrophic propionate oxidation during anaerobic digestion.</title>
        <authorList>
            <person name="Dyksma S."/>
        </authorList>
    </citation>
    <scope>NUCLEOTIDE SEQUENCE</scope>
    <source>
        <strain evidence="1">W5</strain>
    </source>
</reference>
<dbReference type="EC" id="2.3.1.129" evidence="1"/>
<dbReference type="Proteomes" id="UP000294588">
    <property type="component" value="Unassembled WGS sequence"/>
</dbReference>
<protein>
    <submittedName>
        <fullName evidence="1">Acyl-ACP--UDP-N-acetylglucosamine O-acyltransferase</fullName>
        <ecNumber evidence="1">2.3.1.129</ecNumber>
    </submittedName>
</protein>
<name>A0AC61QK40_9BACT</name>
<comment type="caution">
    <text evidence="1">The sequence shown here is derived from an EMBL/GenBank/DDBJ whole genome shotgun (WGS) entry which is preliminary data.</text>
</comment>
<gene>
    <name evidence="1" type="primary">lpxA</name>
    <name evidence="1" type="ORF">E0946_02690</name>
</gene>